<keyword evidence="4 6" id="KW-1133">Transmembrane helix</keyword>
<comment type="subcellular location">
    <subcellularLocation>
        <location evidence="1">Cell membrane</location>
        <topology evidence="1">Multi-pass membrane protein</topology>
    </subcellularLocation>
</comment>
<evidence type="ECO:0000313" key="8">
    <source>
        <dbReference type="EMBL" id="MBA8952277.1"/>
    </source>
</evidence>
<dbReference type="InterPro" id="IPR020846">
    <property type="entry name" value="MFS_dom"/>
</dbReference>
<sequence length="93" mass="9713">MPAASVTAAALVPAERRGRAIATVTTGFAAATAFGAPLGTALGDALGWRATVWFLVALTVLGAAGVLALVPGRWWWRCCSCRWPGGRTGWRCR</sequence>
<evidence type="ECO:0000259" key="7">
    <source>
        <dbReference type="PROSITE" id="PS50850"/>
    </source>
</evidence>
<dbReference type="GO" id="GO:0022857">
    <property type="term" value="F:transmembrane transporter activity"/>
    <property type="evidence" value="ECO:0007669"/>
    <property type="project" value="InterPro"/>
</dbReference>
<keyword evidence="9" id="KW-1185">Reference proteome</keyword>
<feature type="domain" description="Major facilitator superfamily (MFS) profile" evidence="7">
    <location>
        <begin position="1"/>
        <end position="93"/>
    </location>
</feature>
<protein>
    <submittedName>
        <fullName evidence="8">Putative MFS family arabinose efflux permease</fullName>
    </submittedName>
</protein>
<dbReference type="Gene3D" id="1.20.1250.20">
    <property type="entry name" value="MFS general substrate transporter like domains"/>
    <property type="match status" value="1"/>
</dbReference>
<keyword evidence="2" id="KW-1003">Cell membrane</keyword>
<gene>
    <name evidence="8" type="ORF">HNR61_003917</name>
</gene>
<dbReference type="AlphaFoldDB" id="A0A7W3LQA9"/>
<dbReference type="RefSeq" id="WP_376770261.1">
    <property type="nucleotide sequence ID" value="NZ_BAAALP010000018.1"/>
</dbReference>
<feature type="transmembrane region" description="Helical" evidence="6">
    <location>
        <begin position="50"/>
        <end position="70"/>
    </location>
</feature>
<evidence type="ECO:0000256" key="2">
    <source>
        <dbReference type="ARBA" id="ARBA00022475"/>
    </source>
</evidence>
<keyword evidence="3 6" id="KW-0812">Transmembrane</keyword>
<dbReference type="InterPro" id="IPR011701">
    <property type="entry name" value="MFS"/>
</dbReference>
<dbReference type="PANTHER" id="PTHR43124:SF3">
    <property type="entry name" value="CHLORAMPHENICOL EFFLUX PUMP RV0191"/>
    <property type="match status" value="1"/>
</dbReference>
<accession>A0A7W3LQA9</accession>
<dbReference type="InterPro" id="IPR036259">
    <property type="entry name" value="MFS_trans_sf"/>
</dbReference>
<dbReference type="EMBL" id="JACJIA010000004">
    <property type="protein sequence ID" value="MBA8952277.1"/>
    <property type="molecule type" value="Genomic_DNA"/>
</dbReference>
<feature type="transmembrane region" description="Helical" evidence="6">
    <location>
        <begin position="20"/>
        <end position="38"/>
    </location>
</feature>
<name>A0A7W3LQA9_ACTNM</name>
<reference evidence="8 9" key="1">
    <citation type="submission" date="2020-08" db="EMBL/GenBank/DDBJ databases">
        <title>Genomic Encyclopedia of Type Strains, Phase IV (KMG-IV): sequencing the most valuable type-strain genomes for metagenomic binning, comparative biology and taxonomic classification.</title>
        <authorList>
            <person name="Goeker M."/>
        </authorList>
    </citation>
    <scope>NUCLEOTIDE SEQUENCE [LARGE SCALE GENOMIC DNA]</scope>
    <source>
        <strain evidence="8 9">DSM 44197</strain>
    </source>
</reference>
<dbReference type="SUPFAM" id="SSF103473">
    <property type="entry name" value="MFS general substrate transporter"/>
    <property type="match status" value="1"/>
</dbReference>
<dbReference type="Pfam" id="PF07690">
    <property type="entry name" value="MFS_1"/>
    <property type="match status" value="1"/>
</dbReference>
<evidence type="ECO:0000256" key="6">
    <source>
        <dbReference type="SAM" id="Phobius"/>
    </source>
</evidence>
<dbReference type="InterPro" id="IPR050189">
    <property type="entry name" value="MFS_Efflux_Transporters"/>
</dbReference>
<dbReference type="GO" id="GO:0005886">
    <property type="term" value="C:plasma membrane"/>
    <property type="evidence" value="ECO:0007669"/>
    <property type="project" value="UniProtKB-SubCell"/>
</dbReference>
<evidence type="ECO:0000313" key="9">
    <source>
        <dbReference type="Proteomes" id="UP000572680"/>
    </source>
</evidence>
<evidence type="ECO:0000256" key="5">
    <source>
        <dbReference type="ARBA" id="ARBA00023136"/>
    </source>
</evidence>
<keyword evidence="5 6" id="KW-0472">Membrane</keyword>
<evidence type="ECO:0000256" key="1">
    <source>
        <dbReference type="ARBA" id="ARBA00004651"/>
    </source>
</evidence>
<evidence type="ECO:0000256" key="3">
    <source>
        <dbReference type="ARBA" id="ARBA00022692"/>
    </source>
</evidence>
<dbReference type="PROSITE" id="PS50850">
    <property type="entry name" value="MFS"/>
    <property type="match status" value="1"/>
</dbReference>
<dbReference type="PANTHER" id="PTHR43124">
    <property type="entry name" value="PURINE EFFLUX PUMP PBUE"/>
    <property type="match status" value="1"/>
</dbReference>
<organism evidence="8 9">
    <name type="scientific">Actinomadura namibiensis</name>
    <dbReference type="NCBI Taxonomy" id="182080"/>
    <lineage>
        <taxon>Bacteria</taxon>
        <taxon>Bacillati</taxon>
        <taxon>Actinomycetota</taxon>
        <taxon>Actinomycetes</taxon>
        <taxon>Streptosporangiales</taxon>
        <taxon>Thermomonosporaceae</taxon>
        <taxon>Actinomadura</taxon>
    </lineage>
</organism>
<dbReference type="Proteomes" id="UP000572680">
    <property type="component" value="Unassembled WGS sequence"/>
</dbReference>
<proteinExistence type="predicted"/>
<evidence type="ECO:0000256" key="4">
    <source>
        <dbReference type="ARBA" id="ARBA00022989"/>
    </source>
</evidence>
<comment type="caution">
    <text evidence="8">The sequence shown here is derived from an EMBL/GenBank/DDBJ whole genome shotgun (WGS) entry which is preliminary data.</text>
</comment>